<evidence type="ECO:0000256" key="3">
    <source>
        <dbReference type="ARBA" id="ARBA00022692"/>
    </source>
</evidence>
<evidence type="ECO:0000256" key="4">
    <source>
        <dbReference type="ARBA" id="ARBA00022989"/>
    </source>
</evidence>
<name>A0A8M1KM22_CLUHA</name>
<evidence type="ECO:0000313" key="8">
    <source>
        <dbReference type="Proteomes" id="UP000515152"/>
    </source>
</evidence>
<dbReference type="InterPro" id="IPR007593">
    <property type="entry name" value="CD225/Dispanin_fam"/>
</dbReference>
<evidence type="ECO:0000313" key="9">
    <source>
        <dbReference type="RefSeq" id="XP_042565101.1"/>
    </source>
</evidence>
<evidence type="ECO:0000256" key="2">
    <source>
        <dbReference type="ARBA" id="ARBA00006843"/>
    </source>
</evidence>
<dbReference type="OrthoDB" id="6083617at2759"/>
<evidence type="ECO:0000256" key="5">
    <source>
        <dbReference type="ARBA" id="ARBA00023136"/>
    </source>
</evidence>
<keyword evidence="5 7" id="KW-0472">Membrane</keyword>
<keyword evidence="8" id="KW-1185">Reference proteome</keyword>
<comment type="similarity">
    <text evidence="2">Belongs to the CD225/Dispanin family.</text>
</comment>
<protein>
    <submittedName>
        <fullName evidence="9">Annexin A11-like</fullName>
    </submittedName>
</protein>
<dbReference type="AlphaFoldDB" id="A0A8M1KM22"/>
<feature type="region of interest" description="Disordered" evidence="6">
    <location>
        <begin position="1"/>
        <end position="52"/>
    </location>
</feature>
<evidence type="ECO:0000256" key="7">
    <source>
        <dbReference type="SAM" id="Phobius"/>
    </source>
</evidence>
<organism evidence="8 9">
    <name type="scientific">Clupea harengus</name>
    <name type="common">Atlantic herring</name>
    <dbReference type="NCBI Taxonomy" id="7950"/>
    <lineage>
        <taxon>Eukaryota</taxon>
        <taxon>Metazoa</taxon>
        <taxon>Chordata</taxon>
        <taxon>Craniata</taxon>
        <taxon>Vertebrata</taxon>
        <taxon>Euteleostomi</taxon>
        <taxon>Actinopterygii</taxon>
        <taxon>Neopterygii</taxon>
        <taxon>Teleostei</taxon>
        <taxon>Clupei</taxon>
        <taxon>Clupeiformes</taxon>
        <taxon>Clupeoidei</taxon>
        <taxon>Clupeidae</taxon>
        <taxon>Clupea</taxon>
    </lineage>
</organism>
<dbReference type="Proteomes" id="UP000515152">
    <property type="component" value="Chromosome 11"/>
</dbReference>
<feature type="transmembrane region" description="Helical" evidence="7">
    <location>
        <begin position="120"/>
        <end position="145"/>
    </location>
</feature>
<dbReference type="GeneID" id="122133290"/>
<proteinExistence type="inferred from homology"/>
<dbReference type="GO" id="GO:0016020">
    <property type="term" value="C:membrane"/>
    <property type="evidence" value="ECO:0007669"/>
    <property type="project" value="UniProtKB-SubCell"/>
</dbReference>
<evidence type="ECO:0000256" key="6">
    <source>
        <dbReference type="SAM" id="MobiDB-lite"/>
    </source>
</evidence>
<dbReference type="KEGG" id="char:122133290"/>
<gene>
    <name evidence="9" type="primary">LOC122133290</name>
</gene>
<sequence length="190" mass="20783">MEYKAGWNPDVTSTSTPPSAPPRCPDGDGYLTGPPPPYQDWHGHPSAPPQYGGAGLQQPCVGVYPPPGGMPSPWVHNSSGAASPVPPDKFSPLHGQQPTVAYQQQVYTTQAPLEVPLPDYLAYSILTTICCFLPLGVAALMYSFFVSMSFLEQVLLLIRFTNPDWWKLQHLIYPVAQSEKLCLLTLLVFI</sequence>
<comment type="subcellular location">
    <subcellularLocation>
        <location evidence="1">Membrane</location>
    </subcellularLocation>
</comment>
<dbReference type="Pfam" id="PF04505">
    <property type="entry name" value="CD225"/>
    <property type="match status" value="1"/>
</dbReference>
<reference evidence="9" key="1">
    <citation type="submission" date="2025-08" db="UniProtKB">
        <authorList>
            <consortium name="RefSeq"/>
        </authorList>
    </citation>
    <scope>IDENTIFICATION</scope>
</reference>
<keyword evidence="4 7" id="KW-1133">Transmembrane helix</keyword>
<evidence type="ECO:0000256" key="1">
    <source>
        <dbReference type="ARBA" id="ARBA00004370"/>
    </source>
</evidence>
<keyword evidence="3 7" id="KW-0812">Transmembrane</keyword>
<dbReference type="RefSeq" id="XP_042565101.1">
    <property type="nucleotide sequence ID" value="XM_042709167.1"/>
</dbReference>
<accession>A0A8M1KM22</accession>